<reference evidence="1 2" key="1">
    <citation type="submission" date="2024-06" db="EMBL/GenBank/DDBJ databases">
        <authorList>
            <person name="Li F."/>
        </authorList>
    </citation>
    <scope>NUCLEOTIDE SEQUENCE [LARGE SCALE GENOMIC DNA]</scope>
    <source>
        <strain evidence="1 2">GXAS 311</strain>
    </source>
</reference>
<proteinExistence type="predicted"/>
<dbReference type="Pfam" id="PF00486">
    <property type="entry name" value="Trans_reg_C"/>
    <property type="match status" value="1"/>
</dbReference>
<dbReference type="SMART" id="SM00448">
    <property type="entry name" value="REC"/>
    <property type="match status" value="1"/>
</dbReference>
<sequence>MSQDSKKILLIEDDDKLAKLTQNYLTQSGFILKVIADGNKALAIFNEFKPDMIILDIMLPGKDGLTICKEVRPIFNGPILMLTARNEDFDQVLGLEFGADDYVIKPVEPRVLLARINALLRRTYRETEKVTDNYQFGCLQIDVLSRTVSFENQATNISSHEFDLLLLLAENAGNILSRDQLFKHLYNRPYDGMDRSIDVRVSQLRKKFGDNPEEPFRIKTIWGKGYLFVPDAW</sequence>
<evidence type="ECO:0000313" key="2">
    <source>
        <dbReference type="Proteomes" id="UP001548189"/>
    </source>
</evidence>
<dbReference type="SUPFAM" id="SSF46894">
    <property type="entry name" value="C-terminal effector domain of the bipartite response regulators"/>
    <property type="match status" value="1"/>
</dbReference>
<dbReference type="PROSITE" id="PS50110">
    <property type="entry name" value="RESPONSE_REGULATORY"/>
    <property type="match status" value="1"/>
</dbReference>
<dbReference type="InterPro" id="IPR011006">
    <property type="entry name" value="CheY-like_superfamily"/>
</dbReference>
<dbReference type="Gene3D" id="3.40.50.2300">
    <property type="match status" value="1"/>
</dbReference>
<dbReference type="SUPFAM" id="SSF52172">
    <property type="entry name" value="CheY-like"/>
    <property type="match status" value="1"/>
</dbReference>
<dbReference type="Pfam" id="PF00072">
    <property type="entry name" value="Response_reg"/>
    <property type="match status" value="1"/>
</dbReference>
<dbReference type="PANTHER" id="PTHR48111">
    <property type="entry name" value="REGULATOR OF RPOS"/>
    <property type="match status" value="1"/>
</dbReference>
<gene>
    <name evidence="1" type="ORF">ABVT43_11495</name>
</gene>
<dbReference type="InterPro" id="IPR016032">
    <property type="entry name" value="Sig_transdc_resp-reg_C-effctor"/>
</dbReference>
<dbReference type="InterPro" id="IPR036388">
    <property type="entry name" value="WH-like_DNA-bd_sf"/>
</dbReference>
<dbReference type="EMBL" id="JBEVCJ010000013">
    <property type="protein sequence ID" value="MET1255751.1"/>
    <property type="molecule type" value="Genomic_DNA"/>
</dbReference>
<dbReference type="InterPro" id="IPR001867">
    <property type="entry name" value="OmpR/PhoB-type_DNA-bd"/>
</dbReference>
<dbReference type="Gene3D" id="1.10.10.10">
    <property type="entry name" value="Winged helix-like DNA-binding domain superfamily/Winged helix DNA-binding domain"/>
    <property type="match status" value="1"/>
</dbReference>
<dbReference type="Proteomes" id="UP001548189">
    <property type="component" value="Unassembled WGS sequence"/>
</dbReference>
<organism evidence="1 2">
    <name type="scientific">Aliikangiella maris</name>
    <dbReference type="NCBI Taxonomy" id="3162458"/>
    <lineage>
        <taxon>Bacteria</taxon>
        <taxon>Pseudomonadati</taxon>
        <taxon>Pseudomonadota</taxon>
        <taxon>Gammaproteobacteria</taxon>
        <taxon>Oceanospirillales</taxon>
        <taxon>Pleioneaceae</taxon>
        <taxon>Aliikangiella</taxon>
    </lineage>
</organism>
<name>A0ABV2BUZ6_9GAMM</name>
<dbReference type="SMART" id="SM00862">
    <property type="entry name" value="Trans_reg_C"/>
    <property type="match status" value="1"/>
</dbReference>
<dbReference type="Gene3D" id="6.10.250.690">
    <property type="match status" value="1"/>
</dbReference>
<keyword evidence="2" id="KW-1185">Reference proteome</keyword>
<dbReference type="CDD" id="cd00383">
    <property type="entry name" value="trans_reg_C"/>
    <property type="match status" value="1"/>
</dbReference>
<dbReference type="PROSITE" id="PS51755">
    <property type="entry name" value="OMPR_PHOB"/>
    <property type="match status" value="1"/>
</dbReference>
<accession>A0ABV2BUZ6</accession>
<dbReference type="PANTHER" id="PTHR48111:SF47">
    <property type="entry name" value="TRANSCRIPTIONAL REGULATORY PROTEIN RSTA"/>
    <property type="match status" value="1"/>
</dbReference>
<protein>
    <submittedName>
        <fullName evidence="1">Response regulator</fullName>
    </submittedName>
</protein>
<comment type="caution">
    <text evidence="1">The sequence shown here is derived from an EMBL/GenBank/DDBJ whole genome shotgun (WGS) entry which is preliminary data.</text>
</comment>
<dbReference type="InterPro" id="IPR039420">
    <property type="entry name" value="WalR-like"/>
</dbReference>
<evidence type="ECO:0000313" key="1">
    <source>
        <dbReference type="EMBL" id="MET1255751.1"/>
    </source>
</evidence>
<dbReference type="InterPro" id="IPR001789">
    <property type="entry name" value="Sig_transdc_resp-reg_receiver"/>
</dbReference>